<dbReference type="SUPFAM" id="SSF54001">
    <property type="entry name" value="Cysteine proteinases"/>
    <property type="match status" value="1"/>
</dbReference>
<dbReference type="GO" id="GO:0016926">
    <property type="term" value="P:protein desumoylation"/>
    <property type="evidence" value="ECO:0007669"/>
    <property type="project" value="TreeGrafter"/>
</dbReference>
<feature type="compositionally biased region" description="Polar residues" evidence="5">
    <location>
        <begin position="229"/>
        <end position="246"/>
    </location>
</feature>
<dbReference type="PANTHER" id="PTHR12606">
    <property type="entry name" value="SENTRIN/SUMO-SPECIFIC PROTEASE"/>
    <property type="match status" value="1"/>
</dbReference>
<evidence type="ECO:0000256" key="5">
    <source>
        <dbReference type="SAM" id="MobiDB-lite"/>
    </source>
</evidence>
<dbReference type="Proteomes" id="UP000215289">
    <property type="component" value="Unassembled WGS sequence"/>
</dbReference>
<feature type="region of interest" description="Disordered" evidence="5">
    <location>
        <begin position="343"/>
        <end position="369"/>
    </location>
</feature>
<dbReference type="GO" id="GO:0006508">
    <property type="term" value="P:proteolysis"/>
    <property type="evidence" value="ECO:0007669"/>
    <property type="project" value="UniProtKB-KW"/>
</dbReference>
<evidence type="ECO:0000256" key="2">
    <source>
        <dbReference type="ARBA" id="ARBA00022670"/>
    </source>
</evidence>
<dbReference type="STRING" id="1245748.A0A3R7IIZ4"/>
<feature type="compositionally biased region" description="Low complexity" evidence="5">
    <location>
        <begin position="209"/>
        <end position="219"/>
    </location>
</feature>
<feature type="domain" description="Ubiquitin-like protease family profile" evidence="6">
    <location>
        <begin position="850"/>
        <end position="1020"/>
    </location>
</feature>
<feature type="region of interest" description="Disordered" evidence="5">
    <location>
        <begin position="206"/>
        <end position="323"/>
    </location>
</feature>
<dbReference type="InterPro" id="IPR003653">
    <property type="entry name" value="Peptidase_C48_C"/>
</dbReference>
<feature type="compositionally biased region" description="Polar residues" evidence="5">
    <location>
        <begin position="1"/>
        <end position="10"/>
    </location>
</feature>
<evidence type="ECO:0000256" key="1">
    <source>
        <dbReference type="ARBA" id="ARBA00005234"/>
    </source>
</evidence>
<feature type="compositionally biased region" description="Polar residues" evidence="5">
    <location>
        <begin position="49"/>
        <end position="79"/>
    </location>
</feature>
<dbReference type="FunFam" id="3.40.395.10:FF:000014">
    <property type="entry name" value="Ulp1 protease family protein"/>
    <property type="match status" value="1"/>
</dbReference>
<evidence type="ECO:0000259" key="6">
    <source>
        <dbReference type="PROSITE" id="PS50600"/>
    </source>
</evidence>
<gene>
    <name evidence="7" type="ORF">CFD26_108110</name>
</gene>
<keyword evidence="4" id="KW-0788">Thiol protease</keyword>
<dbReference type="Gene3D" id="3.40.395.10">
    <property type="entry name" value="Adenoviral Proteinase, Chain A"/>
    <property type="match status" value="1"/>
</dbReference>
<dbReference type="GO" id="GO:0005634">
    <property type="term" value="C:nucleus"/>
    <property type="evidence" value="ECO:0007669"/>
    <property type="project" value="TreeGrafter"/>
</dbReference>
<dbReference type="PANTHER" id="PTHR12606:SF141">
    <property type="entry name" value="GH15225P-RELATED"/>
    <property type="match status" value="1"/>
</dbReference>
<dbReference type="Pfam" id="PF02902">
    <property type="entry name" value="Peptidase_C48"/>
    <property type="match status" value="1"/>
</dbReference>
<dbReference type="InterPro" id="IPR038765">
    <property type="entry name" value="Papain-like_cys_pep_sf"/>
</dbReference>
<sequence length="1065" mass="117953">MAGVFATQQPEMVDEAQSDARLFSADHAQSEIDSTLLDPMDTSPIKWSPAQQPETDPETNAQPVASTSPQNHLQFYSRPGTSFANPVPRYVATIDDPYPWGPLSGSPFVRPRFAFSPKSRTANRMKSNPIAIAIPSFNRTKQTSFTARNGSTFVGLNHTARPLWNNQAVNGTSLLTSGVSSVANRGLASNNFQRINIHSQGAALKPDRSSSLLSGFSSLPRKRSIDEGATSNPPQQVPDNSNNIPITPSAKYRRVDQKGSRSSPVVPDGTGQVMATGPQTGEVYDKSESEPTATDNSEGNLSTHTRDANSSVISTPKHKPIENLISESRVQGLTSESQANIAKATTQGPGGNFPAHSRVSPSSSPRGPKPIEGPIHPFEVRGVIPQWHDSVPHGPMRIPGSWPEELHLDPIANVREGCNDSLQVTPLPIPTAFHGLAISSPDHQDGQQQISRSWQETFYNARNSTVGRVVRKAFSYAWSTVARLFKPSPVSSRRTAAVSASPTRANLRNFPEQQRQRLKSHQWRKERGYPTVEHYPFPELSLDIPHYPAGAAPQTESMAEVRGPSVSKKPTGTPKRPRKRIGTSGPRTVSLKEEEKHGKEKRARVESLSPRLKRRLLAGSRLSRWRNTLRERALAHALETTEHDAIRPLQPSAKALSVNQIESKRSTLIQPRAPIEPKQKLKRVRFQEPLTETLTPKPPALLTELAPHLTPPSPEIDRVARRTEQQIVEEKENVPPAPEAAKKVEHAARDDELQTRDDEWLRTKFPFGRPVSAVRLFYPVQKPLPPGRTESIYAAEWRKIEEEKRAKLKPTRVRPEGPAVRPLPPKWETKISEIKSMPNNRQIATTLSGDPLTKRDLATCYTPMAWLNDEIINSYLALIVDYLRRSHGNAGRHDKPRFHAFNTFFFSNLRDKGYQSVRRWATRAKIGGEALLNVDTVFIPVHNSAHWTLIVVRPGERTIEHFDSLGSLSRRHVGLVQGWLRAELASHYVEEEWTVLPSISPQQDNGSDCGVFLLSTAKAVAIGLEPLSYGAKDIVILRRKIVAELMNGGLEGDFDPTSGGGDPLL</sequence>
<organism evidence="7 8">
    <name type="scientific">Aspergillus turcosus</name>
    <dbReference type="NCBI Taxonomy" id="1245748"/>
    <lineage>
        <taxon>Eukaryota</taxon>
        <taxon>Fungi</taxon>
        <taxon>Dikarya</taxon>
        <taxon>Ascomycota</taxon>
        <taxon>Pezizomycotina</taxon>
        <taxon>Eurotiomycetes</taxon>
        <taxon>Eurotiomycetidae</taxon>
        <taxon>Eurotiales</taxon>
        <taxon>Aspergillaceae</taxon>
        <taxon>Aspergillus</taxon>
        <taxon>Aspergillus subgen. Fumigati</taxon>
    </lineage>
</organism>
<comment type="caution">
    <text evidence="7">The sequence shown here is derived from an EMBL/GenBank/DDBJ whole genome shotgun (WGS) entry which is preliminary data.</text>
</comment>
<name>A0A3R7IIZ4_9EURO</name>
<dbReference type="GO" id="GO:0016929">
    <property type="term" value="F:deSUMOylase activity"/>
    <property type="evidence" value="ECO:0007669"/>
    <property type="project" value="TreeGrafter"/>
</dbReference>
<dbReference type="AlphaFoldDB" id="A0A3R7IIZ4"/>
<dbReference type="EMBL" id="NIDN02000020">
    <property type="protein sequence ID" value="RLM00113.1"/>
    <property type="molecule type" value="Genomic_DNA"/>
</dbReference>
<evidence type="ECO:0000313" key="7">
    <source>
        <dbReference type="EMBL" id="RLM00113.1"/>
    </source>
</evidence>
<keyword evidence="2" id="KW-0645">Protease</keyword>
<evidence type="ECO:0000256" key="4">
    <source>
        <dbReference type="ARBA" id="ARBA00022807"/>
    </source>
</evidence>
<proteinExistence type="inferred from homology"/>
<keyword evidence="8" id="KW-1185">Reference proteome</keyword>
<feature type="region of interest" description="Disordered" evidence="5">
    <location>
        <begin position="547"/>
        <end position="607"/>
    </location>
</feature>
<feature type="compositionally biased region" description="Polar residues" evidence="5">
    <location>
        <begin position="290"/>
        <end position="314"/>
    </location>
</feature>
<feature type="compositionally biased region" description="Basic and acidic residues" evidence="5">
    <location>
        <begin position="740"/>
        <end position="751"/>
    </location>
</feature>
<reference evidence="7 8" key="1">
    <citation type="submission" date="2018-08" db="EMBL/GenBank/DDBJ databases">
        <title>Draft genome sequences of two Aspergillus turcosus clinical strains isolated from bronchoalveolar lavage fluid: one azole-susceptible and the other azole-resistant.</title>
        <authorList>
            <person name="Parent-Michaud M."/>
            <person name="Dufresne P.J."/>
            <person name="Fournier E."/>
            <person name="Martineau C."/>
            <person name="Moreira S."/>
            <person name="Perkins V."/>
            <person name="De Repentigny L."/>
            <person name="Dufresne S.F."/>
        </authorList>
    </citation>
    <scope>NUCLEOTIDE SEQUENCE [LARGE SCALE GENOMIC DNA]</scope>
    <source>
        <strain evidence="7">HMR AF 1038</strain>
    </source>
</reference>
<dbReference type="PROSITE" id="PS50600">
    <property type="entry name" value="ULP_PROTEASE"/>
    <property type="match status" value="1"/>
</dbReference>
<keyword evidence="3" id="KW-0378">Hydrolase</keyword>
<dbReference type="OrthoDB" id="1939479at2759"/>
<comment type="similarity">
    <text evidence="1">Belongs to the peptidase C48 family.</text>
</comment>
<evidence type="ECO:0000256" key="3">
    <source>
        <dbReference type="ARBA" id="ARBA00022801"/>
    </source>
</evidence>
<evidence type="ECO:0000313" key="8">
    <source>
        <dbReference type="Proteomes" id="UP000215289"/>
    </source>
</evidence>
<feature type="region of interest" description="Disordered" evidence="5">
    <location>
        <begin position="1"/>
        <end position="79"/>
    </location>
</feature>
<protein>
    <recommendedName>
        <fullName evidence="6">Ubiquitin-like protease family profile domain-containing protein</fullName>
    </recommendedName>
</protein>
<feature type="region of interest" description="Disordered" evidence="5">
    <location>
        <begin position="730"/>
        <end position="751"/>
    </location>
</feature>
<feature type="compositionally biased region" description="Low complexity" evidence="5">
    <location>
        <begin position="354"/>
        <end position="366"/>
    </location>
</feature>
<accession>A0A3R7IIZ4</accession>